<feature type="domain" description="Hcy-binding" evidence="4">
    <location>
        <begin position="1"/>
        <end position="300"/>
    </location>
</feature>
<keyword evidence="2 3" id="KW-0808">Transferase</keyword>
<keyword evidence="6" id="KW-1185">Reference proteome</keyword>
<evidence type="ECO:0000313" key="6">
    <source>
        <dbReference type="Proteomes" id="UP001064087"/>
    </source>
</evidence>
<dbReference type="EMBL" id="CP106738">
    <property type="protein sequence ID" value="UXX84878.1"/>
    <property type="molecule type" value="Genomic_DNA"/>
</dbReference>
<feature type="binding site" evidence="3">
    <location>
        <position position="217"/>
    </location>
    <ligand>
        <name>Zn(2+)</name>
        <dbReference type="ChEBI" id="CHEBI:29105"/>
    </ligand>
</feature>
<reference evidence="5" key="1">
    <citation type="submission" date="2022-10" db="EMBL/GenBank/DDBJ databases">
        <title>Roseovarius pelagicus sp. nov., isolated from Arctic seawater.</title>
        <authorList>
            <person name="Hong Y.W."/>
            <person name="Hwang C.Y."/>
        </authorList>
    </citation>
    <scope>NUCLEOTIDE SEQUENCE</scope>
    <source>
        <strain evidence="5">HL-MP18</strain>
    </source>
</reference>
<comment type="cofactor">
    <cofactor evidence="3">
        <name>Zn(2+)</name>
        <dbReference type="ChEBI" id="CHEBI:29105"/>
    </cofactor>
</comment>
<dbReference type="Proteomes" id="UP001064087">
    <property type="component" value="Chromosome"/>
</dbReference>
<gene>
    <name evidence="5" type="ORF">N7U68_09660</name>
</gene>
<dbReference type="PROSITE" id="PS50970">
    <property type="entry name" value="HCY"/>
    <property type="match status" value="1"/>
</dbReference>
<organism evidence="5 6">
    <name type="scientific">Roseovarius pelagicus</name>
    <dbReference type="NCBI Taxonomy" id="2980108"/>
    <lineage>
        <taxon>Bacteria</taxon>
        <taxon>Pseudomonadati</taxon>
        <taxon>Pseudomonadota</taxon>
        <taxon>Alphaproteobacteria</taxon>
        <taxon>Rhodobacterales</taxon>
        <taxon>Roseobacteraceae</taxon>
        <taxon>Roseovarius</taxon>
    </lineage>
</organism>
<evidence type="ECO:0000256" key="3">
    <source>
        <dbReference type="PROSITE-ProRule" id="PRU00333"/>
    </source>
</evidence>
<feature type="binding site" evidence="3">
    <location>
        <position position="285"/>
    </location>
    <ligand>
        <name>Zn(2+)</name>
        <dbReference type="ChEBI" id="CHEBI:29105"/>
    </ligand>
</feature>
<keyword evidence="3" id="KW-0479">Metal-binding</keyword>
<dbReference type="Pfam" id="PF02574">
    <property type="entry name" value="S-methyl_trans"/>
    <property type="match status" value="1"/>
</dbReference>
<evidence type="ECO:0000313" key="5">
    <source>
        <dbReference type="EMBL" id="UXX84878.1"/>
    </source>
</evidence>
<protein>
    <submittedName>
        <fullName evidence="5">Homocysteine S-methyltransferase family protein</fullName>
    </submittedName>
</protein>
<proteinExistence type="predicted"/>
<keyword evidence="3" id="KW-0862">Zinc</keyword>
<evidence type="ECO:0000256" key="2">
    <source>
        <dbReference type="ARBA" id="ARBA00022679"/>
    </source>
</evidence>
<dbReference type="PANTHER" id="PTHR11103:SF18">
    <property type="entry name" value="SLR1189 PROTEIN"/>
    <property type="match status" value="1"/>
</dbReference>
<dbReference type="InterPro" id="IPR003726">
    <property type="entry name" value="HCY_dom"/>
</dbReference>
<evidence type="ECO:0000256" key="1">
    <source>
        <dbReference type="ARBA" id="ARBA00022603"/>
    </source>
</evidence>
<keyword evidence="1 3" id="KW-0489">Methyltransferase</keyword>
<dbReference type="RefSeq" id="WP_263048970.1">
    <property type="nucleotide sequence ID" value="NZ_CP106738.1"/>
</dbReference>
<dbReference type="Gene3D" id="3.20.20.330">
    <property type="entry name" value="Homocysteine-binding-like domain"/>
    <property type="match status" value="1"/>
</dbReference>
<evidence type="ECO:0000259" key="4">
    <source>
        <dbReference type="PROSITE" id="PS50970"/>
    </source>
</evidence>
<name>A0ABY6DFI6_9RHOB</name>
<dbReference type="SUPFAM" id="SSF82282">
    <property type="entry name" value="Homocysteine S-methyltransferase"/>
    <property type="match status" value="1"/>
</dbReference>
<sequence>MPPLLRPELLYLSYVGIETDLIFNHGIDLPEFSLYPKVETEDGRALLRRYAKAQIAIATANGMGAILETPTWMANTDRAAALGYNAEALDRINAKAVTLLREDRTASEHHVLISGNIGPRDDAYAPSEQMDADTACAYHTRQINALRGVDMIGAFTLTYVAEAIGIARAAQAAETPVVLSFTVETDGRLPDGMALCDAMAACDDATDGSAAFYMINCAHPEHFAHVLDGGAWQQRLGGIVVNASRCSHAELDAATKLDAGDPKALGVQIAALSADHRNLRVFGGCCGTDARHLNAIATALRAEN</sequence>
<feature type="binding site" evidence="3">
    <location>
        <position position="286"/>
    </location>
    <ligand>
        <name>Zn(2+)</name>
        <dbReference type="ChEBI" id="CHEBI:29105"/>
    </ligand>
</feature>
<dbReference type="InterPro" id="IPR036589">
    <property type="entry name" value="HCY_dom_sf"/>
</dbReference>
<dbReference type="PANTHER" id="PTHR11103">
    <property type="entry name" value="SLR1189 PROTEIN"/>
    <property type="match status" value="1"/>
</dbReference>
<accession>A0ABY6DFI6</accession>